<protein>
    <submittedName>
        <fullName evidence="1">Uncharacterized protein</fullName>
    </submittedName>
</protein>
<evidence type="ECO:0000313" key="1">
    <source>
        <dbReference type="EMBL" id="SDR71267.1"/>
    </source>
</evidence>
<sequence length="124" mass="13843">MLVAAPRSDGYNLGFPYSHEGLFVRKDKKKVVGEPMSDEQVAVFLSFRPRDADESVDMYMLTRAYRGLRAHDFARFLDMFQAAGHDVNAIGADGRTMLQILREHAQAEDYVAALEAVGARSTDT</sequence>
<keyword evidence="2" id="KW-1185">Reference proteome</keyword>
<evidence type="ECO:0000313" key="2">
    <source>
        <dbReference type="Proteomes" id="UP000243426"/>
    </source>
</evidence>
<dbReference type="InterPro" id="IPR047742">
    <property type="entry name" value="PA4642-like"/>
</dbReference>
<dbReference type="Proteomes" id="UP000243426">
    <property type="component" value="Chromosome I"/>
</dbReference>
<dbReference type="AlphaFoldDB" id="A0A1H1LA20"/>
<name>A0A1H1LA20_9GAMM</name>
<dbReference type="NCBIfam" id="NF038106">
    <property type="entry name" value="gamma_NF038106"/>
    <property type="match status" value="1"/>
</dbReference>
<accession>A0A1H1LA20</accession>
<organism evidence="1 2">
    <name type="scientific">Halopseudomonas litoralis</name>
    <dbReference type="NCBI Taxonomy" id="797277"/>
    <lineage>
        <taxon>Bacteria</taxon>
        <taxon>Pseudomonadati</taxon>
        <taxon>Pseudomonadota</taxon>
        <taxon>Gammaproteobacteria</taxon>
        <taxon>Pseudomonadales</taxon>
        <taxon>Pseudomonadaceae</taxon>
        <taxon>Halopseudomonas</taxon>
    </lineage>
</organism>
<dbReference type="EMBL" id="LT629748">
    <property type="protein sequence ID" value="SDR71267.1"/>
    <property type="molecule type" value="Genomic_DNA"/>
</dbReference>
<dbReference type="STRING" id="797277.SAMN05216198_0154"/>
<reference evidence="2" key="1">
    <citation type="submission" date="2016-10" db="EMBL/GenBank/DDBJ databases">
        <authorList>
            <person name="Varghese N."/>
            <person name="Submissions S."/>
        </authorList>
    </citation>
    <scope>NUCLEOTIDE SEQUENCE [LARGE SCALE GENOMIC DNA]</scope>
    <source>
        <strain evidence="2">2SM5</strain>
    </source>
</reference>
<proteinExistence type="predicted"/>
<gene>
    <name evidence="1" type="ORF">SAMN05216198_0154</name>
</gene>